<evidence type="ECO:0000313" key="3">
    <source>
        <dbReference type="Proteomes" id="UP000694018"/>
    </source>
</evidence>
<name>A0A8F5BNF6_SACSH</name>
<evidence type="ECO:0000313" key="2">
    <source>
        <dbReference type="EMBL" id="QXJ28520.1"/>
    </source>
</evidence>
<dbReference type="KEGG" id="sshi:J5U23_01389"/>
<feature type="domain" description="Endonuclease GajA/Old nuclease/RecF-like AAA" evidence="1">
    <location>
        <begin position="1"/>
        <end position="45"/>
    </location>
</feature>
<dbReference type="Gene3D" id="3.40.50.300">
    <property type="entry name" value="P-loop containing nucleotide triphosphate hydrolases"/>
    <property type="match status" value="1"/>
</dbReference>
<reference evidence="2" key="1">
    <citation type="journal article" date="2021" name="Environ. Microbiol.">
        <title>New insights into the diversity and evolution of the archaeal mobilome from three complete genomes of Saccharolobus shibatae.</title>
        <authorList>
            <person name="Medvedeva S."/>
            <person name="Brandt D."/>
            <person name="Cvirkaite-Krupovic V."/>
            <person name="Liu Y."/>
            <person name="Severinov K."/>
            <person name="Ishino S."/>
            <person name="Ishino Y."/>
            <person name="Prangishvili D."/>
            <person name="Kalinowski J."/>
            <person name="Krupovic M."/>
        </authorList>
    </citation>
    <scope>NUCLEOTIDE SEQUENCE</scope>
    <source>
        <strain evidence="2">B12</strain>
    </source>
</reference>
<dbReference type="Pfam" id="PF13175">
    <property type="entry name" value="AAA_15"/>
    <property type="match status" value="1"/>
</dbReference>
<accession>A0A8F5BNF6</accession>
<dbReference type="GeneID" id="71775463"/>
<dbReference type="EMBL" id="CP077717">
    <property type="protein sequence ID" value="QXJ28520.1"/>
    <property type="molecule type" value="Genomic_DNA"/>
</dbReference>
<sequence>MVIRKVDINGFRELEVKIELKKVNIVVGENGTGKTSFLEAIFFINSFPIRYE</sequence>
<organism evidence="2 3">
    <name type="scientific">Saccharolobus shibatae (strain ATCC 51178 / DSM 5389 / JCM 8931 / NBRC 15437 / B12)</name>
    <name type="common">Sulfolobus shibatae</name>
    <dbReference type="NCBI Taxonomy" id="523848"/>
    <lineage>
        <taxon>Archaea</taxon>
        <taxon>Thermoproteota</taxon>
        <taxon>Thermoprotei</taxon>
        <taxon>Sulfolobales</taxon>
        <taxon>Sulfolobaceae</taxon>
        <taxon>Saccharolobus</taxon>
    </lineage>
</organism>
<dbReference type="InterPro" id="IPR041685">
    <property type="entry name" value="AAA_GajA/Old/RecF-like"/>
</dbReference>
<dbReference type="RefSeq" id="WP_244988833.1">
    <property type="nucleotide sequence ID" value="NZ_CP077717.1"/>
</dbReference>
<protein>
    <recommendedName>
        <fullName evidence="1">Endonuclease GajA/Old nuclease/RecF-like AAA domain-containing protein</fullName>
    </recommendedName>
</protein>
<gene>
    <name evidence="2" type="ORF">J5U23_01389</name>
</gene>
<dbReference type="AlphaFoldDB" id="A0A8F5BNF6"/>
<dbReference type="Proteomes" id="UP000694018">
    <property type="component" value="Chromosome"/>
</dbReference>
<proteinExistence type="predicted"/>
<dbReference type="InterPro" id="IPR027417">
    <property type="entry name" value="P-loop_NTPase"/>
</dbReference>
<dbReference type="SUPFAM" id="SSF52540">
    <property type="entry name" value="P-loop containing nucleoside triphosphate hydrolases"/>
    <property type="match status" value="1"/>
</dbReference>
<evidence type="ECO:0000259" key="1">
    <source>
        <dbReference type="Pfam" id="PF13175"/>
    </source>
</evidence>